<dbReference type="EMBL" id="JXJN01024861">
    <property type="status" value="NOT_ANNOTATED_CDS"/>
    <property type="molecule type" value="Genomic_DNA"/>
</dbReference>
<accession>A0A1B0C386</accession>
<organism evidence="1 2">
    <name type="scientific">Glossina palpalis gambiensis</name>
    <dbReference type="NCBI Taxonomy" id="67801"/>
    <lineage>
        <taxon>Eukaryota</taxon>
        <taxon>Metazoa</taxon>
        <taxon>Ecdysozoa</taxon>
        <taxon>Arthropoda</taxon>
        <taxon>Hexapoda</taxon>
        <taxon>Insecta</taxon>
        <taxon>Pterygota</taxon>
        <taxon>Neoptera</taxon>
        <taxon>Endopterygota</taxon>
        <taxon>Diptera</taxon>
        <taxon>Brachycera</taxon>
        <taxon>Muscomorpha</taxon>
        <taxon>Hippoboscoidea</taxon>
        <taxon>Glossinidae</taxon>
        <taxon>Glossina</taxon>
    </lineage>
</organism>
<dbReference type="EnsemblMetazoa" id="GPPI049477-RA">
    <property type="protein sequence ID" value="GPPI049477-PA"/>
    <property type="gene ID" value="GPPI049477"/>
</dbReference>
<dbReference type="Proteomes" id="UP000092460">
    <property type="component" value="Unassembled WGS sequence"/>
</dbReference>
<name>A0A1B0C386_9MUSC</name>
<dbReference type="VEuPathDB" id="VectorBase:GPPI047895"/>
<sequence length="634" mass="68809">MGLSSLVAVALNSPTRPRLRFEFFGVSDTSFLVSVTDGLRPLRPGLRCSAGMPVDRTFRFLGDSALARSFSRNCWTFAVGLRMRPRAVVTTPIAISILVTSWLCSATTSAMFPAKIVIVDNSFTSACSTSFISGAFSLRSFEKDSSLASACSVTRSSKEVCNIFRRVLWVVGRFASLLSKVEPWLDSDVSLSITTTSHMPDFNAPITEVFSLYMKGLSALVCFSESTSVEIMSSVASSEDSNCCSSTSITAVLHICCSFGAFEFSKKSALSILVVFSKTLSPRTFPGNSTIESTLSALSEIEISALDKEFAKKSSSESIACSSLIESVVLSSKWMPLISPLESSEAEEHSRLLANPTILVPAKGSLPEDFPVFAADCCFSMSFTLTTKLIKKEFDIDNLLVLMRGLSNNSFMIVQEARRFLCVLEVNPAEFLRDKDARMTPRLEVNAVNCVLSAFSLTCKDKGLKILASATDDAGKLCISDVLEVFSAAKMVSIFFGFSLAVADILGDDTPGVASTMLELSVELTVITEVTESSVAAATGFIRVAFLDVDGVQKPIKSLTLFGVPQPLLDLYKLVNDFSMHTPVWRGEYEVIKTSDCRHIANRRLFSCVLLFTLFSVHIIKSILGFSSATIGDI</sequence>
<evidence type="ECO:0000313" key="1">
    <source>
        <dbReference type="EnsemblMetazoa" id="GPPI049477-PA"/>
    </source>
</evidence>
<dbReference type="EMBL" id="JXJN01025883">
    <property type="status" value="NOT_ANNOTATED_CDS"/>
    <property type="molecule type" value="Genomic_DNA"/>
</dbReference>
<keyword evidence="2" id="KW-1185">Reference proteome</keyword>
<dbReference type="VEuPathDB" id="VectorBase:GPPI049477"/>
<dbReference type="EnsemblMetazoa" id="GPPI047895-RA">
    <property type="protein sequence ID" value="GPPI047895-PA"/>
    <property type="gene ID" value="GPPI047895"/>
</dbReference>
<reference evidence="2" key="1">
    <citation type="submission" date="2015-01" db="EMBL/GenBank/DDBJ databases">
        <authorList>
            <person name="Aksoy S."/>
            <person name="Warren W."/>
            <person name="Wilson R.K."/>
        </authorList>
    </citation>
    <scope>NUCLEOTIDE SEQUENCE [LARGE SCALE GENOMIC DNA]</scope>
    <source>
        <strain evidence="2">IAEA</strain>
    </source>
</reference>
<proteinExistence type="predicted"/>
<dbReference type="AlphaFoldDB" id="A0A1B0C386"/>
<evidence type="ECO:0000313" key="2">
    <source>
        <dbReference type="Proteomes" id="UP000092460"/>
    </source>
</evidence>
<reference evidence="1" key="2">
    <citation type="submission" date="2020-05" db="UniProtKB">
        <authorList>
            <consortium name="EnsemblMetazoa"/>
        </authorList>
    </citation>
    <scope>IDENTIFICATION</scope>
    <source>
        <strain evidence="1">IAEA</strain>
    </source>
</reference>
<protein>
    <submittedName>
        <fullName evidence="1">Uncharacterized protein</fullName>
    </submittedName>
</protein>